<organism evidence="1 2">
    <name type="scientific">Dothidotthia symphoricarpi CBS 119687</name>
    <dbReference type="NCBI Taxonomy" id="1392245"/>
    <lineage>
        <taxon>Eukaryota</taxon>
        <taxon>Fungi</taxon>
        <taxon>Dikarya</taxon>
        <taxon>Ascomycota</taxon>
        <taxon>Pezizomycotina</taxon>
        <taxon>Dothideomycetes</taxon>
        <taxon>Pleosporomycetidae</taxon>
        <taxon>Pleosporales</taxon>
        <taxon>Dothidotthiaceae</taxon>
        <taxon>Dothidotthia</taxon>
    </lineage>
</organism>
<evidence type="ECO:0000313" key="2">
    <source>
        <dbReference type="Proteomes" id="UP000799771"/>
    </source>
</evidence>
<sequence length="229" mass="26698">MSFVTACFPMCRRLSKSPHSRLSFVSLLVLFRHTLPDQSFSCPFFIVDLLDRRCMNQQLRRSIISLTCRRHNSVEVLYRIQTTIATIDAVDIFTSAVATHSGDDKRFSHIRWHPSIPRTSHIGIRSLGVYVEQMEYCRKSRFVPSWRFSTCNSAISPLQCVTLRPRLFLNDTHIHTDVIPHEPPFRQHIYILLLSINPQYYQASFSSRSFRLLFPLTWLPNHSSGQQVM</sequence>
<dbReference type="Proteomes" id="UP000799771">
    <property type="component" value="Unassembled WGS sequence"/>
</dbReference>
<dbReference type="GeneID" id="54402968"/>
<dbReference type="AlphaFoldDB" id="A0A6A6AFU0"/>
<keyword evidence="2" id="KW-1185">Reference proteome</keyword>
<evidence type="ECO:0000313" key="1">
    <source>
        <dbReference type="EMBL" id="KAF2130842.1"/>
    </source>
</evidence>
<proteinExistence type="predicted"/>
<name>A0A6A6AFU0_9PLEO</name>
<accession>A0A6A6AFU0</accession>
<dbReference type="EMBL" id="ML977503">
    <property type="protein sequence ID" value="KAF2130842.1"/>
    <property type="molecule type" value="Genomic_DNA"/>
</dbReference>
<protein>
    <submittedName>
        <fullName evidence="1">Uncharacterized protein</fullName>
    </submittedName>
</protein>
<gene>
    <name evidence="1" type="ORF">P153DRAFT_205782</name>
</gene>
<reference evidence="1" key="1">
    <citation type="journal article" date="2020" name="Stud. Mycol.">
        <title>101 Dothideomycetes genomes: a test case for predicting lifestyles and emergence of pathogens.</title>
        <authorList>
            <person name="Haridas S."/>
            <person name="Albert R."/>
            <person name="Binder M."/>
            <person name="Bloem J."/>
            <person name="Labutti K."/>
            <person name="Salamov A."/>
            <person name="Andreopoulos B."/>
            <person name="Baker S."/>
            <person name="Barry K."/>
            <person name="Bills G."/>
            <person name="Bluhm B."/>
            <person name="Cannon C."/>
            <person name="Castanera R."/>
            <person name="Culley D."/>
            <person name="Daum C."/>
            <person name="Ezra D."/>
            <person name="Gonzalez J."/>
            <person name="Henrissat B."/>
            <person name="Kuo A."/>
            <person name="Liang C."/>
            <person name="Lipzen A."/>
            <person name="Lutzoni F."/>
            <person name="Magnuson J."/>
            <person name="Mondo S."/>
            <person name="Nolan M."/>
            <person name="Ohm R."/>
            <person name="Pangilinan J."/>
            <person name="Park H.-J."/>
            <person name="Ramirez L."/>
            <person name="Alfaro M."/>
            <person name="Sun H."/>
            <person name="Tritt A."/>
            <person name="Yoshinaga Y."/>
            <person name="Zwiers L.-H."/>
            <person name="Turgeon B."/>
            <person name="Goodwin S."/>
            <person name="Spatafora J."/>
            <person name="Crous P."/>
            <person name="Grigoriev I."/>
        </authorList>
    </citation>
    <scope>NUCLEOTIDE SEQUENCE</scope>
    <source>
        <strain evidence="1">CBS 119687</strain>
    </source>
</reference>
<dbReference type="RefSeq" id="XP_033525229.1">
    <property type="nucleotide sequence ID" value="XM_033662536.1"/>
</dbReference>